<accession>A0AAV5UCY2</accession>
<sequence length="111" mass="13038">MMKQAWMRPGKYPRRVRTMLMMRSAPHPFSIHTPIGGIMKLQQHLGISVQVRAIWKRIRRGKGVEESVNAEWEDVTVSSSSCCISCEKIECIEERRRVIESEERRYLIHTL</sequence>
<proteinExistence type="predicted"/>
<evidence type="ECO:0000313" key="2">
    <source>
        <dbReference type="Proteomes" id="UP001432027"/>
    </source>
</evidence>
<keyword evidence="2" id="KW-1185">Reference proteome</keyword>
<feature type="non-terminal residue" evidence="1">
    <location>
        <position position="111"/>
    </location>
</feature>
<organism evidence="1 2">
    <name type="scientific">Pristionchus entomophagus</name>
    <dbReference type="NCBI Taxonomy" id="358040"/>
    <lineage>
        <taxon>Eukaryota</taxon>
        <taxon>Metazoa</taxon>
        <taxon>Ecdysozoa</taxon>
        <taxon>Nematoda</taxon>
        <taxon>Chromadorea</taxon>
        <taxon>Rhabditida</taxon>
        <taxon>Rhabditina</taxon>
        <taxon>Diplogasteromorpha</taxon>
        <taxon>Diplogasteroidea</taxon>
        <taxon>Neodiplogasteridae</taxon>
        <taxon>Pristionchus</taxon>
    </lineage>
</organism>
<comment type="caution">
    <text evidence="1">The sequence shown here is derived from an EMBL/GenBank/DDBJ whole genome shotgun (WGS) entry which is preliminary data.</text>
</comment>
<evidence type="ECO:0000313" key="1">
    <source>
        <dbReference type="EMBL" id="GMT04397.1"/>
    </source>
</evidence>
<dbReference type="EMBL" id="BTSX01000006">
    <property type="protein sequence ID" value="GMT04397.1"/>
    <property type="molecule type" value="Genomic_DNA"/>
</dbReference>
<protein>
    <recommendedName>
        <fullName evidence="3">Ribosomal protein</fullName>
    </recommendedName>
</protein>
<evidence type="ECO:0008006" key="3">
    <source>
        <dbReference type="Google" id="ProtNLM"/>
    </source>
</evidence>
<gene>
    <name evidence="1" type="ORF">PENTCL1PPCAC_26571</name>
</gene>
<reference evidence="1" key="1">
    <citation type="submission" date="2023-10" db="EMBL/GenBank/DDBJ databases">
        <title>Genome assembly of Pristionchus species.</title>
        <authorList>
            <person name="Yoshida K."/>
            <person name="Sommer R.J."/>
        </authorList>
    </citation>
    <scope>NUCLEOTIDE SEQUENCE</scope>
    <source>
        <strain evidence="1">RS0144</strain>
    </source>
</reference>
<name>A0AAV5UCY2_9BILA</name>
<dbReference type="AlphaFoldDB" id="A0AAV5UCY2"/>
<dbReference type="Proteomes" id="UP001432027">
    <property type="component" value="Unassembled WGS sequence"/>
</dbReference>